<organism evidence="2">
    <name type="scientific">Desulfomonile tiedjei</name>
    <dbReference type="NCBI Taxonomy" id="2358"/>
    <lineage>
        <taxon>Bacteria</taxon>
        <taxon>Pseudomonadati</taxon>
        <taxon>Thermodesulfobacteriota</taxon>
        <taxon>Desulfomonilia</taxon>
        <taxon>Desulfomonilales</taxon>
        <taxon>Desulfomonilaceae</taxon>
        <taxon>Desulfomonile</taxon>
    </lineage>
</organism>
<feature type="transmembrane region" description="Helical" evidence="1">
    <location>
        <begin position="92"/>
        <end position="113"/>
    </location>
</feature>
<reference evidence="2" key="1">
    <citation type="journal article" date="2020" name="mSystems">
        <title>Genome- and Community-Level Interaction Insights into Carbon Utilization and Element Cycling Functions of Hydrothermarchaeota in Hydrothermal Sediment.</title>
        <authorList>
            <person name="Zhou Z."/>
            <person name="Liu Y."/>
            <person name="Xu W."/>
            <person name="Pan J."/>
            <person name="Luo Z.H."/>
            <person name="Li M."/>
        </authorList>
    </citation>
    <scope>NUCLEOTIDE SEQUENCE [LARGE SCALE GENOMIC DNA]</scope>
    <source>
        <strain evidence="2">SpSt-769</strain>
    </source>
</reference>
<proteinExistence type="predicted"/>
<dbReference type="AlphaFoldDB" id="A0A7C4EU32"/>
<comment type="caution">
    <text evidence="2">The sequence shown here is derived from an EMBL/GenBank/DDBJ whole genome shotgun (WGS) entry which is preliminary data.</text>
</comment>
<keyword evidence="1" id="KW-1133">Transmembrane helix</keyword>
<keyword evidence="1" id="KW-0812">Transmembrane</keyword>
<feature type="transmembrane region" description="Helical" evidence="1">
    <location>
        <begin position="68"/>
        <end position="86"/>
    </location>
</feature>
<evidence type="ECO:0000313" key="2">
    <source>
        <dbReference type="EMBL" id="HGH61170.1"/>
    </source>
</evidence>
<sequence>MAPTEGEQTKSKGRSRVFASVLSLIFPGLGQIARGRIITGFLFLSNVALYFIPLFITQNVEYDIQTPSLLIAVGVWVCSAFDAFLYKSSFLVLALLVSLFCFGSGFFGAYFLLPHLDI</sequence>
<accession>A0A7C4EU32</accession>
<evidence type="ECO:0000256" key="1">
    <source>
        <dbReference type="SAM" id="Phobius"/>
    </source>
</evidence>
<feature type="transmembrane region" description="Helical" evidence="1">
    <location>
        <begin position="37"/>
        <end position="56"/>
    </location>
</feature>
<name>A0A7C4EU32_9BACT</name>
<dbReference type="EMBL" id="DTGT01000241">
    <property type="protein sequence ID" value="HGH61170.1"/>
    <property type="molecule type" value="Genomic_DNA"/>
</dbReference>
<protein>
    <submittedName>
        <fullName evidence="2">Uncharacterized protein</fullName>
    </submittedName>
</protein>
<keyword evidence="1" id="KW-0472">Membrane</keyword>
<gene>
    <name evidence="2" type="ORF">ENV54_07725</name>
</gene>